<sequence>MNSYVSHTSESTIRPNGYISQTMSRVVMGSGYVSGTAQHRDAGEYISHPTVTSPVRAVQSQMAGSKHLAAAA</sequence>
<reference evidence="1 2" key="1">
    <citation type="submission" date="2019-03" db="EMBL/GenBank/DDBJ databases">
        <title>Genomics of glacier-inhabiting Cryobacterium strains.</title>
        <authorList>
            <person name="Liu Q."/>
            <person name="Xin Y.-H."/>
        </authorList>
    </citation>
    <scope>NUCLEOTIDE SEQUENCE [LARGE SCALE GENOMIC DNA]</scope>
    <source>
        <strain evidence="1 2">TMT1-1</strain>
    </source>
</reference>
<accession>A0A4R8ZDP4</accession>
<dbReference type="RefSeq" id="WP_134573210.1">
    <property type="nucleotide sequence ID" value="NZ_SOGT01000014.1"/>
</dbReference>
<evidence type="ECO:0000313" key="1">
    <source>
        <dbReference type="EMBL" id="TFD24533.1"/>
    </source>
</evidence>
<protein>
    <submittedName>
        <fullName evidence="1">Uncharacterized protein</fullName>
    </submittedName>
</protein>
<proteinExistence type="predicted"/>
<evidence type="ECO:0000313" key="2">
    <source>
        <dbReference type="Proteomes" id="UP000298424"/>
    </source>
</evidence>
<dbReference type="AlphaFoldDB" id="A0A4R8ZDP4"/>
<name>A0A4R8ZDP4_9MICO</name>
<comment type="caution">
    <text evidence="1">The sequence shown here is derived from an EMBL/GenBank/DDBJ whole genome shotgun (WGS) entry which is preliminary data.</text>
</comment>
<dbReference type="EMBL" id="SOGT01000014">
    <property type="protein sequence ID" value="TFD24533.1"/>
    <property type="molecule type" value="Genomic_DNA"/>
</dbReference>
<organism evidence="1 2">
    <name type="scientific">Cryobacterium lyxosi</name>
    <dbReference type="NCBI Taxonomy" id="1259228"/>
    <lineage>
        <taxon>Bacteria</taxon>
        <taxon>Bacillati</taxon>
        <taxon>Actinomycetota</taxon>
        <taxon>Actinomycetes</taxon>
        <taxon>Micrococcales</taxon>
        <taxon>Microbacteriaceae</taxon>
        <taxon>Cryobacterium</taxon>
    </lineage>
</organism>
<dbReference type="OrthoDB" id="5119004at2"/>
<dbReference type="Proteomes" id="UP000298424">
    <property type="component" value="Unassembled WGS sequence"/>
</dbReference>
<keyword evidence="2" id="KW-1185">Reference proteome</keyword>
<gene>
    <name evidence="1" type="ORF">E3T27_12890</name>
</gene>